<dbReference type="AlphaFoldDB" id="A0A5C8ZQU2"/>
<evidence type="ECO:0000256" key="1">
    <source>
        <dbReference type="SAM" id="Phobius"/>
    </source>
</evidence>
<evidence type="ECO:0000313" key="3">
    <source>
        <dbReference type="Proteomes" id="UP000321933"/>
    </source>
</evidence>
<dbReference type="RefSeq" id="WP_148065292.1">
    <property type="nucleotide sequence ID" value="NZ_VRYZ01000007.1"/>
</dbReference>
<keyword evidence="1" id="KW-1133">Transmembrane helix</keyword>
<evidence type="ECO:0000313" key="2">
    <source>
        <dbReference type="EMBL" id="TXS90030.1"/>
    </source>
</evidence>
<proteinExistence type="predicted"/>
<keyword evidence="1" id="KW-0472">Membrane</keyword>
<keyword evidence="1" id="KW-0812">Transmembrane</keyword>
<sequence>MTGSFSPALYRPETGLVLPVALCFLLLLTLIAATASQNSSLELRLAANGEQQEVLRQQAIAVAQVVAEQPDLFTPGLAAGQQRCVTVGDCAVSALPLPDLLQETAVAASRVHIERIEAPAGGALALRTPEPAAFSATAFAFECFEVFTELDNSNQRGGRAVLAVGIGRRLGTGGGWQ</sequence>
<reference evidence="2 3" key="1">
    <citation type="submission" date="2019-08" db="EMBL/GenBank/DDBJ databases">
        <title>Parahaliea maris sp. nov., isolated from the surface seawater.</title>
        <authorList>
            <person name="Liu Y."/>
        </authorList>
    </citation>
    <scope>NUCLEOTIDE SEQUENCE [LARGE SCALE GENOMIC DNA]</scope>
    <source>
        <strain evidence="2 3">S2-26</strain>
    </source>
</reference>
<evidence type="ECO:0008006" key="4">
    <source>
        <dbReference type="Google" id="ProtNLM"/>
    </source>
</evidence>
<feature type="transmembrane region" description="Helical" evidence="1">
    <location>
        <begin position="16"/>
        <end position="35"/>
    </location>
</feature>
<gene>
    <name evidence="2" type="ORF">FVW59_15620</name>
</gene>
<protein>
    <recommendedName>
        <fullName evidence="4">Type 4 fimbrial biogenesis protein PilX N-terminal domain-containing protein</fullName>
    </recommendedName>
</protein>
<dbReference type="Proteomes" id="UP000321933">
    <property type="component" value="Unassembled WGS sequence"/>
</dbReference>
<organism evidence="2 3">
    <name type="scientific">Parahaliea aestuarii</name>
    <dbReference type="NCBI Taxonomy" id="1852021"/>
    <lineage>
        <taxon>Bacteria</taxon>
        <taxon>Pseudomonadati</taxon>
        <taxon>Pseudomonadota</taxon>
        <taxon>Gammaproteobacteria</taxon>
        <taxon>Cellvibrionales</taxon>
        <taxon>Halieaceae</taxon>
        <taxon>Parahaliea</taxon>
    </lineage>
</organism>
<comment type="caution">
    <text evidence="2">The sequence shown here is derived from an EMBL/GenBank/DDBJ whole genome shotgun (WGS) entry which is preliminary data.</text>
</comment>
<accession>A0A5C8ZQU2</accession>
<name>A0A5C8ZQU2_9GAMM</name>
<dbReference type="OrthoDB" id="9881057at2"/>
<dbReference type="EMBL" id="VRYZ01000007">
    <property type="protein sequence ID" value="TXS90030.1"/>
    <property type="molecule type" value="Genomic_DNA"/>
</dbReference>
<keyword evidence="3" id="KW-1185">Reference proteome</keyword>